<evidence type="ECO:0000313" key="10">
    <source>
        <dbReference type="Proteomes" id="UP000032668"/>
    </source>
</evidence>
<evidence type="ECO:0000256" key="6">
    <source>
        <dbReference type="ARBA" id="ARBA00022884"/>
    </source>
</evidence>
<keyword evidence="3 7" id="KW-0540">Nuclease</keyword>
<protein>
    <recommendedName>
        <fullName evidence="7 8">Ribonuclease P protein component</fullName>
        <shortName evidence="7">RNase P protein</shortName>
        <shortName evidence="7">RNaseP protein</shortName>
        <ecNumber evidence="7 8">3.1.26.5</ecNumber>
    </recommendedName>
    <alternativeName>
        <fullName evidence="7">Protein C5</fullName>
    </alternativeName>
</protein>
<dbReference type="NCBIfam" id="TIGR00188">
    <property type="entry name" value="rnpA"/>
    <property type="match status" value="1"/>
</dbReference>
<evidence type="ECO:0000256" key="4">
    <source>
        <dbReference type="ARBA" id="ARBA00022759"/>
    </source>
</evidence>
<dbReference type="EMBL" id="BANC01000054">
    <property type="protein sequence ID" value="GAN80680.1"/>
    <property type="molecule type" value="Genomic_DNA"/>
</dbReference>
<keyword evidence="10" id="KW-1185">Reference proteome</keyword>
<dbReference type="Gene3D" id="3.30.230.10">
    <property type="match status" value="1"/>
</dbReference>
<dbReference type="GO" id="GO:0004526">
    <property type="term" value="F:ribonuclease P activity"/>
    <property type="evidence" value="ECO:0007669"/>
    <property type="project" value="UniProtKB-UniRule"/>
</dbReference>
<comment type="function">
    <text evidence="1 7">RNaseP catalyzes the removal of the 5'-leader sequence from pre-tRNA to produce the mature 5'-terminus. It can also cleave other RNA substrates such as 4.5S RNA. The protein component plays an auxiliary but essential role in vivo by binding to the 5'-leader sequence and broadening the substrate specificity of the ribozyme.</text>
</comment>
<evidence type="ECO:0000313" key="9">
    <source>
        <dbReference type="EMBL" id="GAN80680.1"/>
    </source>
</evidence>
<dbReference type="InterPro" id="IPR000100">
    <property type="entry name" value="RNase_P"/>
</dbReference>
<keyword evidence="5 7" id="KW-0378">Hydrolase</keyword>
<dbReference type="STRING" id="1120923.SAMN02746095_00724"/>
<comment type="similarity">
    <text evidence="7">Belongs to the RnpA family.</text>
</comment>
<dbReference type="GO" id="GO:0000049">
    <property type="term" value="F:tRNA binding"/>
    <property type="evidence" value="ECO:0007669"/>
    <property type="project" value="UniProtKB-UniRule"/>
</dbReference>
<evidence type="ECO:0000256" key="7">
    <source>
        <dbReference type="HAMAP-Rule" id="MF_00227"/>
    </source>
</evidence>
<dbReference type="HAMAP" id="MF_00227">
    <property type="entry name" value="RNase_P"/>
    <property type="match status" value="1"/>
</dbReference>
<dbReference type="InterPro" id="IPR014721">
    <property type="entry name" value="Ribsml_uS5_D2-typ_fold_subgr"/>
</dbReference>
<dbReference type="InterPro" id="IPR020568">
    <property type="entry name" value="Ribosomal_Su5_D2-typ_SF"/>
</dbReference>
<dbReference type="Proteomes" id="UP000032668">
    <property type="component" value="Unassembled WGS sequence"/>
</dbReference>
<dbReference type="PANTHER" id="PTHR33992:SF1">
    <property type="entry name" value="RIBONUCLEASE P PROTEIN COMPONENT"/>
    <property type="match status" value="1"/>
</dbReference>
<sequence length="115" mass="12584">MAIAQTPPARLTRRAEFLRLAARGKKIAKHGFVLQAAKDGSEEALRVGYTATKKIGNAVTRNRAKRRLREAARLVLAGREMPGVELVLIARRETGDVPFSRLTHSLAQAVEEALA</sequence>
<accession>A0A0D6PG08</accession>
<dbReference type="PANTHER" id="PTHR33992">
    <property type="entry name" value="RIBONUCLEASE P PROTEIN COMPONENT"/>
    <property type="match status" value="1"/>
</dbReference>
<dbReference type="AlphaFoldDB" id="A0A0D6PG08"/>
<name>A0A0D6PG08_9PROT</name>
<comment type="subunit">
    <text evidence="7">Consists of a catalytic RNA component (M1 or rnpB) and a protein subunit.</text>
</comment>
<evidence type="ECO:0000256" key="1">
    <source>
        <dbReference type="ARBA" id="ARBA00002663"/>
    </source>
</evidence>
<dbReference type="Pfam" id="PF00825">
    <property type="entry name" value="Ribonuclease_P"/>
    <property type="match status" value="1"/>
</dbReference>
<proteinExistence type="inferred from homology"/>
<reference evidence="9 10" key="1">
    <citation type="submission" date="2012-11" db="EMBL/GenBank/DDBJ databases">
        <title>Whole genome sequence of Acidocella aminolytica 101 = DSM 11237.</title>
        <authorList>
            <person name="Azuma Y."/>
            <person name="Higashiura N."/>
            <person name="Hirakawa H."/>
            <person name="Matsushita K."/>
        </authorList>
    </citation>
    <scope>NUCLEOTIDE SEQUENCE [LARGE SCALE GENOMIC DNA]</scope>
    <source>
        <strain evidence="10">101 / DSM 11237</strain>
    </source>
</reference>
<dbReference type="GO" id="GO:0001682">
    <property type="term" value="P:tRNA 5'-leader removal"/>
    <property type="evidence" value="ECO:0007669"/>
    <property type="project" value="UniProtKB-UniRule"/>
</dbReference>
<keyword evidence="4 7" id="KW-0255">Endonuclease</keyword>
<organism evidence="9 10">
    <name type="scientific">Acidocella aminolytica 101 = DSM 11237</name>
    <dbReference type="NCBI Taxonomy" id="1120923"/>
    <lineage>
        <taxon>Bacteria</taxon>
        <taxon>Pseudomonadati</taxon>
        <taxon>Pseudomonadota</taxon>
        <taxon>Alphaproteobacteria</taxon>
        <taxon>Acetobacterales</taxon>
        <taxon>Acidocellaceae</taxon>
        <taxon>Acidocella</taxon>
    </lineage>
</organism>
<dbReference type="GO" id="GO:0030677">
    <property type="term" value="C:ribonuclease P complex"/>
    <property type="evidence" value="ECO:0007669"/>
    <property type="project" value="TreeGrafter"/>
</dbReference>
<evidence type="ECO:0000256" key="5">
    <source>
        <dbReference type="ARBA" id="ARBA00022801"/>
    </source>
</evidence>
<gene>
    <name evidence="7" type="primary">rnpA</name>
    <name evidence="9" type="ORF">Aam_055_060</name>
</gene>
<comment type="caution">
    <text evidence="9">The sequence shown here is derived from an EMBL/GenBank/DDBJ whole genome shotgun (WGS) entry which is preliminary data.</text>
</comment>
<dbReference type="GO" id="GO:0042781">
    <property type="term" value="F:3'-tRNA processing endoribonuclease activity"/>
    <property type="evidence" value="ECO:0007669"/>
    <property type="project" value="TreeGrafter"/>
</dbReference>
<evidence type="ECO:0000256" key="2">
    <source>
        <dbReference type="ARBA" id="ARBA00022694"/>
    </source>
</evidence>
<dbReference type="InterPro" id="IPR020539">
    <property type="entry name" value="RNase_P_CS"/>
</dbReference>
<dbReference type="SUPFAM" id="SSF54211">
    <property type="entry name" value="Ribosomal protein S5 domain 2-like"/>
    <property type="match status" value="1"/>
</dbReference>
<keyword evidence="6 7" id="KW-0694">RNA-binding</keyword>
<dbReference type="RefSeq" id="WP_048879082.1">
    <property type="nucleotide sequence ID" value="NZ_BANC01000054.1"/>
</dbReference>
<evidence type="ECO:0000256" key="3">
    <source>
        <dbReference type="ARBA" id="ARBA00022722"/>
    </source>
</evidence>
<dbReference type="PROSITE" id="PS00648">
    <property type="entry name" value="RIBONUCLEASE_P"/>
    <property type="match status" value="1"/>
</dbReference>
<evidence type="ECO:0000256" key="8">
    <source>
        <dbReference type="NCBIfam" id="TIGR00188"/>
    </source>
</evidence>
<keyword evidence="2 7" id="KW-0819">tRNA processing</keyword>
<dbReference type="OrthoDB" id="9810867at2"/>
<dbReference type="EC" id="3.1.26.5" evidence="7 8"/>
<comment type="catalytic activity">
    <reaction evidence="7">
        <text>Endonucleolytic cleavage of RNA, removing 5'-extranucleotides from tRNA precursor.</text>
        <dbReference type="EC" id="3.1.26.5"/>
    </reaction>
</comment>